<keyword evidence="6" id="KW-0539">Nucleus</keyword>
<evidence type="ECO:0000259" key="9">
    <source>
        <dbReference type="Pfam" id="PF23112"/>
    </source>
</evidence>
<feature type="domain" description="Histone deacetylase complex subunit SAP30 Sin3 binding" evidence="8">
    <location>
        <begin position="169"/>
        <end position="219"/>
    </location>
</feature>
<dbReference type="GO" id="GO:0000118">
    <property type="term" value="C:histone deacetylase complex"/>
    <property type="evidence" value="ECO:0007669"/>
    <property type="project" value="TreeGrafter"/>
</dbReference>
<evidence type="ECO:0008006" key="12">
    <source>
        <dbReference type="Google" id="ProtNLM"/>
    </source>
</evidence>
<organism evidence="10 11">
    <name type="scientific">Symbiochloris irregularis</name>
    <dbReference type="NCBI Taxonomy" id="706552"/>
    <lineage>
        <taxon>Eukaryota</taxon>
        <taxon>Viridiplantae</taxon>
        <taxon>Chlorophyta</taxon>
        <taxon>core chlorophytes</taxon>
        <taxon>Trebouxiophyceae</taxon>
        <taxon>Trebouxiales</taxon>
        <taxon>Trebouxiaceae</taxon>
        <taxon>Symbiochloris</taxon>
    </lineage>
</organism>
<evidence type="ECO:0000256" key="6">
    <source>
        <dbReference type="ARBA" id="ARBA00023242"/>
    </source>
</evidence>
<accession>A0AAW1NIP7</accession>
<dbReference type="GO" id="GO:0006355">
    <property type="term" value="P:regulation of DNA-templated transcription"/>
    <property type="evidence" value="ECO:0007669"/>
    <property type="project" value="TreeGrafter"/>
</dbReference>
<evidence type="ECO:0000256" key="2">
    <source>
        <dbReference type="ARBA" id="ARBA00006283"/>
    </source>
</evidence>
<comment type="subcellular location">
    <subcellularLocation>
        <location evidence="1">Nucleus</location>
    </subcellularLocation>
</comment>
<evidence type="ECO:0000256" key="7">
    <source>
        <dbReference type="SAM" id="MobiDB-lite"/>
    </source>
</evidence>
<evidence type="ECO:0000313" key="11">
    <source>
        <dbReference type="Proteomes" id="UP001465755"/>
    </source>
</evidence>
<name>A0AAW1NIP7_9CHLO</name>
<gene>
    <name evidence="10" type="ORF">WJX73_001232</name>
</gene>
<keyword evidence="11" id="KW-1185">Reference proteome</keyword>
<evidence type="ECO:0000313" key="10">
    <source>
        <dbReference type="EMBL" id="KAK9785602.1"/>
    </source>
</evidence>
<feature type="region of interest" description="Disordered" evidence="7">
    <location>
        <begin position="110"/>
        <end position="159"/>
    </location>
</feature>
<dbReference type="PANTHER" id="PTHR13286:SF6">
    <property type="entry name" value="HISTONE DEACETYLASE COMPLEX SUBUNIT SAP30L-RELATED"/>
    <property type="match status" value="1"/>
</dbReference>
<feature type="domain" description="PUB 62/63 C-terminal" evidence="9">
    <location>
        <begin position="52"/>
        <end position="99"/>
    </location>
</feature>
<dbReference type="InterPro" id="IPR038291">
    <property type="entry name" value="SAP30_C_sf"/>
</dbReference>
<keyword evidence="5" id="KW-0804">Transcription</keyword>
<dbReference type="GO" id="GO:0003712">
    <property type="term" value="F:transcription coregulator activity"/>
    <property type="evidence" value="ECO:0007669"/>
    <property type="project" value="TreeGrafter"/>
</dbReference>
<keyword evidence="3" id="KW-0678">Repressor</keyword>
<dbReference type="Pfam" id="PF13867">
    <property type="entry name" value="SAP30_Sin3_bdg"/>
    <property type="match status" value="1"/>
</dbReference>
<proteinExistence type="inferred from homology"/>
<comment type="similarity">
    <text evidence="2">Belongs to the SAP30 family.</text>
</comment>
<dbReference type="Proteomes" id="UP001465755">
    <property type="component" value="Unassembled WGS sequence"/>
</dbReference>
<protein>
    <recommendedName>
        <fullName evidence="12">Histone deacetylase complex subunit SAP30 Sin3 binding domain-containing protein</fullName>
    </recommendedName>
</protein>
<comment type="caution">
    <text evidence="10">The sequence shown here is derived from an EMBL/GenBank/DDBJ whole genome shotgun (WGS) entry which is preliminary data.</text>
</comment>
<dbReference type="PANTHER" id="PTHR13286">
    <property type="entry name" value="SAP30"/>
    <property type="match status" value="1"/>
</dbReference>
<evidence type="ECO:0000256" key="3">
    <source>
        <dbReference type="ARBA" id="ARBA00022491"/>
    </source>
</evidence>
<dbReference type="InterPro" id="IPR057649">
    <property type="entry name" value="PUB62-63_C"/>
</dbReference>
<evidence type="ECO:0000256" key="5">
    <source>
        <dbReference type="ARBA" id="ARBA00023163"/>
    </source>
</evidence>
<evidence type="ECO:0000256" key="4">
    <source>
        <dbReference type="ARBA" id="ARBA00023015"/>
    </source>
</evidence>
<sequence>MAASTFLNGQVAVPSGATEPQPLILPAPDVSVSEDDSHEEEEEVALLARHTRVNIIGNNRTKQSLVGKSGVVKKAVGLGGWHWLILETGEEVRLQRNALSVTAHPTGLESDFSDVEDTAPTAQTQEALPKVRTRRPPRPLAHSPELQNHRRLSVRNGPSVQSRVNFHKLDSAALKKYRRFYKLNNVGPNSSKDQLVNAVALHFMSQTVDEYKVIQRFIESASRIAASAHLHESS</sequence>
<dbReference type="EMBL" id="JALJOQ010000297">
    <property type="protein sequence ID" value="KAK9785602.1"/>
    <property type="molecule type" value="Genomic_DNA"/>
</dbReference>
<reference evidence="10 11" key="1">
    <citation type="journal article" date="2024" name="Nat. Commun.">
        <title>Phylogenomics reveals the evolutionary origins of lichenization in chlorophyte algae.</title>
        <authorList>
            <person name="Puginier C."/>
            <person name="Libourel C."/>
            <person name="Otte J."/>
            <person name="Skaloud P."/>
            <person name="Haon M."/>
            <person name="Grisel S."/>
            <person name="Petersen M."/>
            <person name="Berrin J.G."/>
            <person name="Delaux P.M."/>
            <person name="Dal Grande F."/>
            <person name="Keller J."/>
        </authorList>
    </citation>
    <scope>NUCLEOTIDE SEQUENCE [LARGE SCALE GENOMIC DNA]</scope>
    <source>
        <strain evidence="10 11">SAG 2036</strain>
    </source>
</reference>
<evidence type="ECO:0000256" key="1">
    <source>
        <dbReference type="ARBA" id="ARBA00004123"/>
    </source>
</evidence>
<dbReference type="Pfam" id="PF23112">
    <property type="entry name" value="PUB62-63_C"/>
    <property type="match status" value="1"/>
</dbReference>
<dbReference type="InterPro" id="IPR024145">
    <property type="entry name" value="His_deAcase_SAP30/SAP30L"/>
</dbReference>
<dbReference type="AlphaFoldDB" id="A0AAW1NIP7"/>
<feature type="region of interest" description="Disordered" evidence="7">
    <location>
        <begin position="1"/>
        <end position="24"/>
    </location>
</feature>
<evidence type="ECO:0000259" key="8">
    <source>
        <dbReference type="Pfam" id="PF13867"/>
    </source>
</evidence>
<dbReference type="Gene3D" id="6.10.160.20">
    <property type="match status" value="1"/>
</dbReference>
<dbReference type="InterPro" id="IPR025718">
    <property type="entry name" value="SAP30_Sin3-bd"/>
</dbReference>
<keyword evidence="4" id="KW-0805">Transcription regulation</keyword>